<dbReference type="InterPro" id="IPR024775">
    <property type="entry name" value="DinB-like"/>
</dbReference>
<dbReference type="InterPro" id="IPR034660">
    <property type="entry name" value="DinB/YfiT-like"/>
</dbReference>
<gene>
    <name evidence="2" type="ORF">E6K79_05275</name>
</gene>
<reference evidence="2 3" key="1">
    <citation type="journal article" date="2019" name="Nat. Microbiol.">
        <title>Mediterranean grassland soil C-N compound turnover is dependent on rainfall and depth, and is mediated by genomically divergent microorganisms.</title>
        <authorList>
            <person name="Diamond S."/>
            <person name="Andeer P.F."/>
            <person name="Li Z."/>
            <person name="Crits-Christoph A."/>
            <person name="Burstein D."/>
            <person name="Anantharaman K."/>
            <person name="Lane K.R."/>
            <person name="Thomas B.C."/>
            <person name="Pan C."/>
            <person name="Northen T.R."/>
            <person name="Banfield J.F."/>
        </authorList>
    </citation>
    <scope>NUCLEOTIDE SEQUENCE [LARGE SCALE GENOMIC DNA]</scope>
    <source>
        <strain evidence="2">WS_9</strain>
    </source>
</reference>
<dbReference type="Gene3D" id="1.20.120.450">
    <property type="entry name" value="dinb family like domain"/>
    <property type="match status" value="1"/>
</dbReference>
<feature type="domain" description="DinB-like" evidence="1">
    <location>
        <begin position="12"/>
        <end position="152"/>
    </location>
</feature>
<comment type="caution">
    <text evidence="2">The sequence shown here is derived from an EMBL/GenBank/DDBJ whole genome shotgun (WGS) entry which is preliminary data.</text>
</comment>
<accession>A0A538TNK4</accession>
<organism evidence="2 3">
    <name type="scientific">Eiseniibacteriota bacterium</name>
    <dbReference type="NCBI Taxonomy" id="2212470"/>
    <lineage>
        <taxon>Bacteria</taxon>
        <taxon>Candidatus Eiseniibacteriota</taxon>
    </lineage>
</organism>
<name>A0A538TNK4_UNCEI</name>
<sequence length="160" mass="17428">MGRRAQALAERLEQGAANLAKFAEALSDAEWRMKIPHDGRPVGVIVHHVGNMYPIEIQLAQTLGAGKPIAGVTWDAVADINAKHAKEHAAVSKQEAVEFLRRNSKVAADAIRSFSDEQLDNAAPVSLNADAPLTAQFFLEDHAVRHSFHHLAKIRSTVGR</sequence>
<evidence type="ECO:0000313" key="2">
    <source>
        <dbReference type="EMBL" id="TMQ65178.1"/>
    </source>
</evidence>
<evidence type="ECO:0000313" key="3">
    <source>
        <dbReference type="Proteomes" id="UP000317691"/>
    </source>
</evidence>
<dbReference type="Proteomes" id="UP000317691">
    <property type="component" value="Unassembled WGS sequence"/>
</dbReference>
<evidence type="ECO:0000259" key="1">
    <source>
        <dbReference type="Pfam" id="PF12867"/>
    </source>
</evidence>
<protein>
    <submittedName>
        <fullName evidence="2">DinB family protein</fullName>
    </submittedName>
</protein>
<dbReference type="EMBL" id="VBOZ01000014">
    <property type="protein sequence ID" value="TMQ65178.1"/>
    <property type="molecule type" value="Genomic_DNA"/>
</dbReference>
<proteinExistence type="predicted"/>
<dbReference type="SUPFAM" id="SSF109854">
    <property type="entry name" value="DinB/YfiT-like putative metalloenzymes"/>
    <property type="match status" value="1"/>
</dbReference>
<dbReference type="AlphaFoldDB" id="A0A538TNK4"/>
<dbReference type="Pfam" id="PF12867">
    <property type="entry name" value="DinB_2"/>
    <property type="match status" value="1"/>
</dbReference>